<dbReference type="Pfam" id="PF02743">
    <property type="entry name" value="dCache_1"/>
    <property type="match status" value="1"/>
</dbReference>
<keyword evidence="3" id="KW-0597">Phosphoprotein</keyword>
<dbReference type="InterPro" id="IPR050640">
    <property type="entry name" value="Bact_2-comp_sensor_kinase"/>
</dbReference>
<dbReference type="Gene3D" id="6.10.340.10">
    <property type="match status" value="1"/>
</dbReference>
<evidence type="ECO:0000259" key="11">
    <source>
        <dbReference type="PROSITE" id="PS50885"/>
    </source>
</evidence>
<protein>
    <submittedName>
        <fullName evidence="12">Sensor histidine kinase</fullName>
        <ecNumber evidence="12">2.7.13.3</ecNumber>
    </submittedName>
</protein>
<accession>A0ABW4JNB1</accession>
<comment type="caution">
    <text evidence="12">The sequence shown here is derived from an EMBL/GenBank/DDBJ whole genome shotgun (WGS) entry which is preliminary data.</text>
</comment>
<evidence type="ECO:0000256" key="1">
    <source>
        <dbReference type="ARBA" id="ARBA00004651"/>
    </source>
</evidence>
<dbReference type="SUPFAM" id="SSF55874">
    <property type="entry name" value="ATPase domain of HSP90 chaperone/DNA topoisomerase II/histidine kinase"/>
    <property type="match status" value="1"/>
</dbReference>
<dbReference type="Proteomes" id="UP001597079">
    <property type="component" value="Unassembled WGS sequence"/>
</dbReference>
<dbReference type="SMART" id="SM00304">
    <property type="entry name" value="HAMP"/>
    <property type="match status" value="1"/>
</dbReference>
<dbReference type="PROSITE" id="PS50885">
    <property type="entry name" value="HAMP"/>
    <property type="match status" value="1"/>
</dbReference>
<dbReference type="Pfam" id="PF06580">
    <property type="entry name" value="His_kinase"/>
    <property type="match status" value="1"/>
</dbReference>
<dbReference type="CDD" id="cd06225">
    <property type="entry name" value="HAMP"/>
    <property type="match status" value="1"/>
</dbReference>
<keyword evidence="8 10" id="KW-0472">Membrane</keyword>
<evidence type="ECO:0000256" key="2">
    <source>
        <dbReference type="ARBA" id="ARBA00022475"/>
    </source>
</evidence>
<dbReference type="InterPro" id="IPR033479">
    <property type="entry name" value="dCache_1"/>
</dbReference>
<comment type="subcellular location">
    <subcellularLocation>
        <location evidence="1">Cell membrane</location>
        <topology evidence="1">Multi-pass membrane protein</topology>
    </subcellularLocation>
</comment>
<dbReference type="Pfam" id="PF00672">
    <property type="entry name" value="HAMP"/>
    <property type="match status" value="1"/>
</dbReference>
<sequence length="589" mass="66856">MRLQWVKGWKLATKQFITLVLISLVLFVPLTTLDTHVMGLIFEDQLNSDLQVFIHQTNQYIDSYVSNVEDILLLLSSRKDLLQNHNQIQVEETLEQYCALDNGIIQTIYLVKKDGTVYASNQVAYATIGNPYLAKLCRLAKQNYGAINSSSPYQSPISGKTIAFVRPITDNSGNALGTAIVEIDLAQLNNSLSNVLYGKYENFVLLTGDEKLITYDSPSTLSSLEASTFPPRLNQAFLKMLTTLPNSLTSVQLKGQSLMIIKSNTNYLGWNIISLVDKNVFYQDMIRMYHYYWIIGVIWFAVLCLIVYFFSRNFSKPIRRLAATMDEIQALTNPSFVSTDRTDEIGRLALSYNRMLKRIQDLLTTNGELEARKKDYELKMLQSQIGPHFLYNTLACISSLAKQGETEKVRETIHSLVGLISMSFDKVSPFITLAKEIQALQMFAQIQQVRYGSCFSLNIDIPEDILDSKVPKLTLQPLVENAIFHGILPNQQHGTIWIRGHILRDKLMLYVFDNGVGMHEAQVSQLFANTERHIKKRGLNKIGVKNVHERIQIYFGEHHHLRIKSRWGTGTVARICLPVQTCDTGNAPE</sequence>
<evidence type="ECO:0000313" key="13">
    <source>
        <dbReference type="Proteomes" id="UP001597079"/>
    </source>
</evidence>
<dbReference type="PANTHER" id="PTHR34220">
    <property type="entry name" value="SENSOR HISTIDINE KINASE YPDA"/>
    <property type="match status" value="1"/>
</dbReference>
<evidence type="ECO:0000256" key="8">
    <source>
        <dbReference type="ARBA" id="ARBA00023136"/>
    </source>
</evidence>
<dbReference type="Gene3D" id="3.30.450.20">
    <property type="entry name" value="PAS domain"/>
    <property type="match status" value="1"/>
</dbReference>
<dbReference type="InterPro" id="IPR010559">
    <property type="entry name" value="Sig_transdc_His_kin_internal"/>
</dbReference>
<feature type="coiled-coil region" evidence="9">
    <location>
        <begin position="352"/>
        <end position="379"/>
    </location>
</feature>
<keyword evidence="2" id="KW-1003">Cell membrane</keyword>
<evidence type="ECO:0000256" key="5">
    <source>
        <dbReference type="ARBA" id="ARBA00022692"/>
    </source>
</evidence>
<dbReference type="InterPro" id="IPR003594">
    <property type="entry name" value="HATPase_dom"/>
</dbReference>
<feature type="transmembrane region" description="Helical" evidence="10">
    <location>
        <begin position="291"/>
        <end position="310"/>
    </location>
</feature>
<evidence type="ECO:0000256" key="3">
    <source>
        <dbReference type="ARBA" id="ARBA00022553"/>
    </source>
</evidence>
<keyword evidence="7 10" id="KW-1133">Transmembrane helix</keyword>
<evidence type="ECO:0000256" key="6">
    <source>
        <dbReference type="ARBA" id="ARBA00022777"/>
    </source>
</evidence>
<keyword evidence="5 10" id="KW-0812">Transmembrane</keyword>
<dbReference type="SMART" id="SM00387">
    <property type="entry name" value="HATPase_c"/>
    <property type="match status" value="1"/>
</dbReference>
<evidence type="ECO:0000256" key="7">
    <source>
        <dbReference type="ARBA" id="ARBA00022989"/>
    </source>
</evidence>
<dbReference type="Gene3D" id="3.30.565.10">
    <property type="entry name" value="Histidine kinase-like ATPase, C-terminal domain"/>
    <property type="match status" value="1"/>
</dbReference>
<dbReference type="RefSeq" id="WP_377945262.1">
    <property type="nucleotide sequence ID" value="NZ_JBHUCX010000092.1"/>
</dbReference>
<dbReference type="GO" id="GO:0004673">
    <property type="term" value="F:protein histidine kinase activity"/>
    <property type="evidence" value="ECO:0007669"/>
    <property type="project" value="UniProtKB-EC"/>
</dbReference>
<evidence type="ECO:0000256" key="10">
    <source>
        <dbReference type="SAM" id="Phobius"/>
    </source>
</evidence>
<dbReference type="PANTHER" id="PTHR34220:SF7">
    <property type="entry name" value="SENSOR HISTIDINE KINASE YPDA"/>
    <property type="match status" value="1"/>
</dbReference>
<dbReference type="EMBL" id="JBHUCX010000092">
    <property type="protein sequence ID" value="MFD1677361.1"/>
    <property type="molecule type" value="Genomic_DNA"/>
</dbReference>
<keyword evidence="6 12" id="KW-0418">Kinase</keyword>
<dbReference type="InterPro" id="IPR003660">
    <property type="entry name" value="HAMP_dom"/>
</dbReference>
<evidence type="ECO:0000256" key="4">
    <source>
        <dbReference type="ARBA" id="ARBA00022679"/>
    </source>
</evidence>
<evidence type="ECO:0000256" key="9">
    <source>
        <dbReference type="SAM" id="Coils"/>
    </source>
</evidence>
<dbReference type="InterPro" id="IPR036890">
    <property type="entry name" value="HATPase_C_sf"/>
</dbReference>
<dbReference type="SUPFAM" id="SSF158472">
    <property type="entry name" value="HAMP domain-like"/>
    <property type="match status" value="1"/>
</dbReference>
<gene>
    <name evidence="12" type="ORF">ACFSB2_22050</name>
</gene>
<keyword evidence="4 12" id="KW-0808">Transferase</keyword>
<dbReference type="EC" id="2.7.13.3" evidence="12"/>
<feature type="domain" description="HAMP" evidence="11">
    <location>
        <begin position="312"/>
        <end position="364"/>
    </location>
</feature>
<evidence type="ECO:0000313" key="12">
    <source>
        <dbReference type="EMBL" id="MFD1677361.1"/>
    </source>
</evidence>
<dbReference type="Pfam" id="PF02518">
    <property type="entry name" value="HATPase_c"/>
    <property type="match status" value="1"/>
</dbReference>
<reference evidence="13" key="1">
    <citation type="journal article" date="2019" name="Int. J. Syst. Evol. Microbiol.">
        <title>The Global Catalogue of Microorganisms (GCM) 10K type strain sequencing project: providing services to taxonomists for standard genome sequencing and annotation.</title>
        <authorList>
            <consortium name="The Broad Institute Genomics Platform"/>
            <consortium name="The Broad Institute Genome Sequencing Center for Infectious Disease"/>
            <person name="Wu L."/>
            <person name="Ma J."/>
        </authorList>
    </citation>
    <scope>NUCLEOTIDE SEQUENCE [LARGE SCALE GENOMIC DNA]</scope>
    <source>
        <strain evidence="13">CGMCC 1.12286</strain>
    </source>
</reference>
<keyword evidence="13" id="KW-1185">Reference proteome</keyword>
<name>A0ABW4JNB1_9BACL</name>
<proteinExistence type="predicted"/>
<organism evidence="12 13">
    <name type="scientific">Alicyclobacillus fodiniaquatilis</name>
    <dbReference type="NCBI Taxonomy" id="1661150"/>
    <lineage>
        <taxon>Bacteria</taxon>
        <taxon>Bacillati</taxon>
        <taxon>Bacillota</taxon>
        <taxon>Bacilli</taxon>
        <taxon>Bacillales</taxon>
        <taxon>Alicyclobacillaceae</taxon>
        <taxon>Alicyclobacillus</taxon>
    </lineage>
</organism>
<keyword evidence="9" id="KW-0175">Coiled coil</keyword>